<evidence type="ECO:0000256" key="4">
    <source>
        <dbReference type="ARBA" id="ARBA00022989"/>
    </source>
</evidence>
<evidence type="ECO:0000313" key="8">
    <source>
        <dbReference type="EMBL" id="KAK9754465.1"/>
    </source>
</evidence>
<dbReference type="GO" id="GO:0072594">
    <property type="term" value="P:establishment of protein localization to organelle"/>
    <property type="evidence" value="ECO:0007669"/>
    <property type="project" value="TreeGrafter"/>
</dbReference>
<organism evidence="8 9">
    <name type="scientific">Popillia japonica</name>
    <name type="common">Japanese beetle</name>
    <dbReference type="NCBI Taxonomy" id="7064"/>
    <lineage>
        <taxon>Eukaryota</taxon>
        <taxon>Metazoa</taxon>
        <taxon>Ecdysozoa</taxon>
        <taxon>Arthropoda</taxon>
        <taxon>Hexapoda</taxon>
        <taxon>Insecta</taxon>
        <taxon>Pterygota</taxon>
        <taxon>Neoptera</taxon>
        <taxon>Endopterygota</taxon>
        <taxon>Coleoptera</taxon>
        <taxon>Polyphaga</taxon>
        <taxon>Scarabaeiformia</taxon>
        <taxon>Scarabaeidae</taxon>
        <taxon>Rutelinae</taxon>
        <taxon>Popillia</taxon>
    </lineage>
</organism>
<dbReference type="PANTHER" id="PTHR11506">
    <property type="entry name" value="LYSOSOME-ASSOCIATED MEMBRANE GLYCOPROTEIN"/>
    <property type="match status" value="1"/>
</dbReference>
<accession>A0AAW1NBH4</accession>
<feature type="transmembrane region" description="Helical" evidence="7">
    <location>
        <begin position="166"/>
        <end position="187"/>
    </location>
</feature>
<dbReference type="EMBL" id="JASPKY010000007">
    <property type="protein sequence ID" value="KAK9754465.1"/>
    <property type="molecule type" value="Genomic_DNA"/>
</dbReference>
<comment type="caution">
    <text evidence="8">The sequence shown here is derived from an EMBL/GenBank/DDBJ whole genome shotgun (WGS) entry which is preliminary data.</text>
</comment>
<dbReference type="PANTHER" id="PTHR11506:SF35">
    <property type="entry name" value="LYSOSOME-ASSOCIATED MEMBRANE GLYCOPROTEIN 5"/>
    <property type="match status" value="1"/>
</dbReference>
<keyword evidence="2 7" id="KW-0812">Transmembrane</keyword>
<evidence type="ECO:0000256" key="7">
    <source>
        <dbReference type="SAM" id="Phobius"/>
    </source>
</evidence>
<comment type="subcellular location">
    <subcellularLocation>
        <location evidence="1">Cell membrane</location>
        <topology evidence="1">Single-pass type I membrane protein</topology>
    </subcellularLocation>
</comment>
<evidence type="ECO:0000256" key="3">
    <source>
        <dbReference type="ARBA" id="ARBA00022729"/>
    </source>
</evidence>
<keyword evidence="9" id="KW-1185">Reference proteome</keyword>
<name>A0AAW1NBH4_POPJA</name>
<keyword evidence="5 7" id="KW-0472">Membrane</keyword>
<keyword evidence="6" id="KW-0325">Glycoprotein</keyword>
<dbReference type="GO" id="GO:0005886">
    <property type="term" value="C:plasma membrane"/>
    <property type="evidence" value="ECO:0007669"/>
    <property type="project" value="TreeGrafter"/>
</dbReference>
<proteinExistence type="predicted"/>
<keyword evidence="3" id="KW-0732">Signal</keyword>
<evidence type="ECO:0000256" key="2">
    <source>
        <dbReference type="ARBA" id="ARBA00022692"/>
    </source>
</evidence>
<evidence type="ECO:0000256" key="1">
    <source>
        <dbReference type="ARBA" id="ARBA00004251"/>
    </source>
</evidence>
<evidence type="ECO:0000256" key="5">
    <source>
        <dbReference type="ARBA" id="ARBA00023136"/>
    </source>
</evidence>
<reference evidence="8 9" key="1">
    <citation type="journal article" date="2024" name="BMC Genomics">
        <title>De novo assembly and annotation of Popillia japonica's genome with initial clues to its potential as an invasive pest.</title>
        <authorList>
            <person name="Cucini C."/>
            <person name="Boschi S."/>
            <person name="Funari R."/>
            <person name="Cardaioli E."/>
            <person name="Iannotti N."/>
            <person name="Marturano G."/>
            <person name="Paoli F."/>
            <person name="Bruttini M."/>
            <person name="Carapelli A."/>
            <person name="Frati F."/>
            <person name="Nardi F."/>
        </authorList>
    </citation>
    <scope>NUCLEOTIDE SEQUENCE [LARGE SCALE GENOMIC DNA]</scope>
    <source>
        <strain evidence="8">DMR45628</strain>
    </source>
</reference>
<gene>
    <name evidence="8" type="ORF">QE152_g1280</name>
</gene>
<dbReference type="GO" id="GO:0005765">
    <property type="term" value="C:lysosomal membrane"/>
    <property type="evidence" value="ECO:0007669"/>
    <property type="project" value="TreeGrafter"/>
</dbReference>
<dbReference type="Gene3D" id="2.40.160.110">
    <property type="match status" value="1"/>
</dbReference>
<dbReference type="GO" id="GO:0031902">
    <property type="term" value="C:late endosome membrane"/>
    <property type="evidence" value="ECO:0007669"/>
    <property type="project" value="TreeGrafter"/>
</dbReference>
<evidence type="ECO:0000256" key="6">
    <source>
        <dbReference type="ARBA" id="ARBA00023180"/>
    </source>
</evidence>
<keyword evidence="4 7" id="KW-1133">Transmembrane helix</keyword>
<sequence length="254" mass="29039">MATSIEFYYINIRNEIDKGQINIPAQAEVVGSCGEGDRHRQSIKLLWYFNSLFANTLELVFRRNSHMYELDKVILNVTLDSADFPTAKDTDKTLILINKNMHFLTPENRSYKCTKPHTLSLHQQRGNVDIGKMKIMHLHFQAFGNITNGHLAKAMDCKPHHTSRSLFILLGAVTILFVILLVTYMIIRARHPIHGYSIVDKAGNRCESDRVKLCLQSEGIPPVSTNVQIITEKEINLKMPYNSVKLLMKKFGRN</sequence>
<dbReference type="AlphaFoldDB" id="A0AAW1NBH4"/>
<evidence type="ECO:0000313" key="9">
    <source>
        <dbReference type="Proteomes" id="UP001458880"/>
    </source>
</evidence>
<protein>
    <submittedName>
        <fullName evidence="8">Uncharacterized protein</fullName>
    </submittedName>
</protein>
<dbReference type="InterPro" id="IPR002000">
    <property type="entry name" value="Lysosome-assoc_membr_glycop"/>
</dbReference>
<dbReference type="Proteomes" id="UP001458880">
    <property type="component" value="Unassembled WGS sequence"/>
</dbReference>